<dbReference type="PROSITE" id="PS00194">
    <property type="entry name" value="THIOREDOXIN_1"/>
    <property type="match status" value="1"/>
</dbReference>
<comment type="caution">
    <text evidence="2">The sequence shown here is derived from an EMBL/GenBank/DDBJ whole genome shotgun (WGS) entry which is preliminary data.</text>
</comment>
<feature type="domain" description="Thioredoxin" evidence="1">
    <location>
        <begin position="26"/>
        <end position="146"/>
    </location>
</feature>
<reference evidence="2" key="1">
    <citation type="journal article" date="2014" name="Front. Microbiol.">
        <title>High frequency of phylogenetically diverse reductive dehalogenase-homologous genes in deep subseafloor sedimentary metagenomes.</title>
        <authorList>
            <person name="Kawai M."/>
            <person name="Futagami T."/>
            <person name="Toyoda A."/>
            <person name="Takaki Y."/>
            <person name="Nishi S."/>
            <person name="Hori S."/>
            <person name="Arai W."/>
            <person name="Tsubouchi T."/>
            <person name="Morono Y."/>
            <person name="Uchiyama I."/>
            <person name="Ito T."/>
            <person name="Fujiyama A."/>
            <person name="Inagaki F."/>
            <person name="Takami H."/>
        </authorList>
    </citation>
    <scope>NUCLEOTIDE SEQUENCE</scope>
    <source>
        <strain evidence="2">Expedition CK06-06</strain>
    </source>
</reference>
<sequence>MIKNLWKIVFILLIFFVVCATKDQEQGKTSNNRDFTLTTIDNEEITLSKLKGKVVLIDFWATWCPPCRNSIPVFIELYNKFHEQGFIVLGIGLEEKAPLENYRNQHNIPYHILIGNKEVARAFGVQAIPHIFIIDKKGTIRKTQLG</sequence>
<name>X1TZH7_9ZZZZ</name>
<dbReference type="GO" id="GO:0016491">
    <property type="term" value="F:oxidoreductase activity"/>
    <property type="evidence" value="ECO:0007669"/>
    <property type="project" value="InterPro"/>
</dbReference>
<protein>
    <recommendedName>
        <fullName evidence="1">Thioredoxin domain-containing protein</fullName>
    </recommendedName>
</protein>
<dbReference type="CDD" id="cd02966">
    <property type="entry name" value="TlpA_like_family"/>
    <property type="match status" value="1"/>
</dbReference>
<dbReference type="Gene3D" id="3.40.30.10">
    <property type="entry name" value="Glutaredoxin"/>
    <property type="match status" value="1"/>
</dbReference>
<dbReference type="InterPro" id="IPR050553">
    <property type="entry name" value="Thioredoxin_ResA/DsbE_sf"/>
</dbReference>
<dbReference type="PROSITE" id="PS51352">
    <property type="entry name" value="THIOREDOXIN_2"/>
    <property type="match status" value="1"/>
</dbReference>
<feature type="non-terminal residue" evidence="2">
    <location>
        <position position="146"/>
    </location>
</feature>
<gene>
    <name evidence="2" type="ORF">S12H4_51023</name>
</gene>
<dbReference type="Pfam" id="PF00578">
    <property type="entry name" value="AhpC-TSA"/>
    <property type="match status" value="1"/>
</dbReference>
<dbReference type="AlphaFoldDB" id="X1TZH7"/>
<dbReference type="PANTHER" id="PTHR42852">
    <property type="entry name" value="THIOL:DISULFIDE INTERCHANGE PROTEIN DSBE"/>
    <property type="match status" value="1"/>
</dbReference>
<dbReference type="SUPFAM" id="SSF52833">
    <property type="entry name" value="Thioredoxin-like"/>
    <property type="match status" value="1"/>
</dbReference>
<accession>X1TZH7</accession>
<dbReference type="InterPro" id="IPR013766">
    <property type="entry name" value="Thioredoxin_domain"/>
</dbReference>
<dbReference type="InterPro" id="IPR017937">
    <property type="entry name" value="Thioredoxin_CS"/>
</dbReference>
<dbReference type="GO" id="GO:0016209">
    <property type="term" value="F:antioxidant activity"/>
    <property type="evidence" value="ECO:0007669"/>
    <property type="project" value="InterPro"/>
</dbReference>
<proteinExistence type="predicted"/>
<dbReference type="PANTHER" id="PTHR42852:SF17">
    <property type="entry name" value="THIOREDOXIN-LIKE PROTEIN HI_1115"/>
    <property type="match status" value="1"/>
</dbReference>
<evidence type="ECO:0000259" key="1">
    <source>
        <dbReference type="PROSITE" id="PS51352"/>
    </source>
</evidence>
<dbReference type="InterPro" id="IPR000866">
    <property type="entry name" value="AhpC/TSA"/>
</dbReference>
<dbReference type="EMBL" id="BARW01032202">
    <property type="protein sequence ID" value="GAJ10669.1"/>
    <property type="molecule type" value="Genomic_DNA"/>
</dbReference>
<dbReference type="InterPro" id="IPR036249">
    <property type="entry name" value="Thioredoxin-like_sf"/>
</dbReference>
<evidence type="ECO:0000313" key="2">
    <source>
        <dbReference type="EMBL" id="GAJ10669.1"/>
    </source>
</evidence>
<organism evidence="2">
    <name type="scientific">marine sediment metagenome</name>
    <dbReference type="NCBI Taxonomy" id="412755"/>
    <lineage>
        <taxon>unclassified sequences</taxon>
        <taxon>metagenomes</taxon>
        <taxon>ecological metagenomes</taxon>
    </lineage>
</organism>